<keyword evidence="2 7" id="KW-0645">Protease</keyword>
<feature type="domain" description="Prohead serine protease" evidence="6">
    <location>
        <begin position="9"/>
        <end position="167"/>
    </location>
</feature>
<proteinExistence type="predicted"/>
<dbReference type="InterPro" id="IPR006433">
    <property type="entry name" value="Prohead_protease"/>
</dbReference>
<organism evidence="7">
    <name type="scientific">Myoviridae sp. ctrEx11</name>
    <dbReference type="NCBI Taxonomy" id="2825180"/>
    <lineage>
        <taxon>Viruses</taxon>
        <taxon>Duplodnaviria</taxon>
        <taxon>Heunggongvirae</taxon>
        <taxon>Uroviricota</taxon>
        <taxon>Caudoviricetes</taxon>
    </lineage>
</organism>
<evidence type="ECO:0000256" key="5">
    <source>
        <dbReference type="ARBA" id="ARBA00023045"/>
    </source>
</evidence>
<evidence type="ECO:0000259" key="6">
    <source>
        <dbReference type="Pfam" id="PF04586"/>
    </source>
</evidence>
<evidence type="ECO:0000256" key="1">
    <source>
        <dbReference type="ARBA" id="ARBA00022612"/>
    </source>
</evidence>
<protein>
    <submittedName>
        <fullName evidence="7">Prohead serine protease</fullName>
    </submittedName>
</protein>
<dbReference type="GO" id="GO:0006508">
    <property type="term" value="P:proteolysis"/>
    <property type="evidence" value="ECO:0007669"/>
    <property type="project" value="UniProtKB-KW"/>
</dbReference>
<evidence type="ECO:0000256" key="2">
    <source>
        <dbReference type="ARBA" id="ARBA00022670"/>
    </source>
</evidence>
<reference evidence="7" key="1">
    <citation type="journal article" date="2021" name="Proc. Natl. Acad. Sci. U.S.A.">
        <title>A Catalog of Tens of Thousands of Viruses from Human Metagenomes Reveals Hidden Associations with Chronic Diseases.</title>
        <authorList>
            <person name="Tisza M.J."/>
            <person name="Buck C.B."/>
        </authorList>
    </citation>
    <scope>NUCLEOTIDE SEQUENCE</scope>
    <source>
        <strain evidence="7">CtrEx11</strain>
    </source>
</reference>
<keyword evidence="4" id="KW-0118">Viral capsid assembly</keyword>
<evidence type="ECO:0000256" key="4">
    <source>
        <dbReference type="ARBA" id="ARBA00022950"/>
    </source>
</evidence>
<evidence type="ECO:0000256" key="3">
    <source>
        <dbReference type="ARBA" id="ARBA00022801"/>
    </source>
</evidence>
<keyword evidence="1" id="KW-1188">Viral release from host cell</keyword>
<dbReference type="NCBIfam" id="TIGR01543">
    <property type="entry name" value="proheadase_HK97"/>
    <property type="match status" value="1"/>
</dbReference>
<sequence>MKEVRVTEIRANEPTADGEKALILSGRPVVYDTPTLIHDISGSYIEIVKRGALDSADLSDVRLLVGHDTSKIPLARTPKTMSLKLDDAGLTFEATLPNTEAGREAYQAVERGDLKGMSYAFTVPEGGDSYDPESNTRTINRIAKVYECSLTAFPAYESTTVSAESRDSRLRLCGLMAKRQAAKILINQIMKERY</sequence>
<keyword evidence="5" id="KW-1273">Viral capsid maturation</keyword>
<keyword evidence="3" id="KW-0378">Hydrolase</keyword>
<accession>A0A8S5V5B6</accession>
<dbReference type="Pfam" id="PF04586">
    <property type="entry name" value="Peptidase_S78"/>
    <property type="match status" value="1"/>
</dbReference>
<name>A0A8S5V5B6_9CAUD</name>
<dbReference type="InterPro" id="IPR054613">
    <property type="entry name" value="Peptidase_S78_dom"/>
</dbReference>
<dbReference type="EMBL" id="BK016200">
    <property type="protein sequence ID" value="DAG01946.1"/>
    <property type="molecule type" value="Genomic_DNA"/>
</dbReference>
<dbReference type="GO" id="GO:0046797">
    <property type="term" value="P:viral procapsid maturation"/>
    <property type="evidence" value="ECO:0007669"/>
    <property type="project" value="UniProtKB-KW"/>
</dbReference>
<dbReference type="GO" id="GO:0008233">
    <property type="term" value="F:peptidase activity"/>
    <property type="evidence" value="ECO:0007669"/>
    <property type="project" value="UniProtKB-KW"/>
</dbReference>
<evidence type="ECO:0000313" key="7">
    <source>
        <dbReference type="EMBL" id="DAG01946.1"/>
    </source>
</evidence>